<evidence type="ECO:0000313" key="1">
    <source>
        <dbReference type="EMBL" id="KMT65873.1"/>
    </source>
</evidence>
<dbReference type="Proteomes" id="UP000037600">
    <property type="component" value="Unassembled WGS sequence"/>
</dbReference>
<comment type="caution">
    <text evidence="1">The sequence shown here is derived from an EMBL/GenBank/DDBJ whole genome shotgun (WGS) entry which is preliminary data.</text>
</comment>
<accession>A0A0J8GYR4</accession>
<dbReference type="EMBL" id="LAZL01000008">
    <property type="protein sequence ID" value="KMT65873.1"/>
    <property type="molecule type" value="Genomic_DNA"/>
</dbReference>
<reference evidence="1 2" key="1">
    <citation type="submission" date="2015-04" db="EMBL/GenBank/DDBJ databases">
        <title>Draft Genome Sequence of the Novel Agar-Digesting Marine Bacterium Q1.</title>
        <authorList>
            <person name="Li Y."/>
            <person name="Li D."/>
            <person name="Chen G."/>
            <person name="Du Z."/>
        </authorList>
    </citation>
    <scope>NUCLEOTIDE SEQUENCE [LARGE SCALE GENOMIC DNA]</scope>
    <source>
        <strain evidence="1 2">Q1</strain>
    </source>
</reference>
<evidence type="ECO:0000313" key="2">
    <source>
        <dbReference type="Proteomes" id="UP000037600"/>
    </source>
</evidence>
<protein>
    <submittedName>
        <fullName evidence="1">Uncharacterized protein</fullName>
    </submittedName>
</protein>
<proteinExistence type="predicted"/>
<dbReference type="STRING" id="1513271.XM47_06660"/>
<gene>
    <name evidence="1" type="ORF">XM47_06660</name>
</gene>
<organism evidence="1 2">
    <name type="scientific">Catenovulum maritimum</name>
    <dbReference type="NCBI Taxonomy" id="1513271"/>
    <lineage>
        <taxon>Bacteria</taxon>
        <taxon>Pseudomonadati</taxon>
        <taxon>Pseudomonadota</taxon>
        <taxon>Gammaproteobacteria</taxon>
        <taxon>Alteromonadales</taxon>
        <taxon>Alteromonadaceae</taxon>
        <taxon>Catenovulum</taxon>
    </lineage>
</organism>
<dbReference type="AlphaFoldDB" id="A0A0J8GYR4"/>
<dbReference type="RefSeq" id="WP_048691004.1">
    <property type="nucleotide sequence ID" value="NZ_KQ130486.1"/>
</dbReference>
<keyword evidence="2" id="KW-1185">Reference proteome</keyword>
<name>A0A0J8GYR4_9ALTE</name>
<sequence length="102" mass="11263">MKYLYKLSLFVVFFNLVSCSDTSEKLPESGDAVKVKFELLFDSVQNKQFTPKVNLQAQGVTLGKGVSVGGLLKIQGFQLTELADKTFLVKNVNGIMVIESIE</sequence>